<dbReference type="Gene3D" id="1.10.530.10">
    <property type="match status" value="1"/>
</dbReference>
<organism evidence="1 2">
    <name type="scientific">Mannheimia varigena USDA-ARS-USMARC-1296</name>
    <dbReference type="NCBI Taxonomy" id="1433287"/>
    <lineage>
        <taxon>Bacteria</taxon>
        <taxon>Pseudomonadati</taxon>
        <taxon>Pseudomonadota</taxon>
        <taxon>Gammaproteobacteria</taxon>
        <taxon>Pasteurellales</taxon>
        <taxon>Pasteurellaceae</taxon>
        <taxon>Mannheimia</taxon>
    </lineage>
</organism>
<dbReference type="STRING" id="1433287.X808_8980"/>
<dbReference type="PATRIC" id="fig|1433287.3.peg.895"/>
<dbReference type="OrthoDB" id="480426at2"/>
<sequence>MSFISLVASATDVILNLSEKKGNSMATVTGLNEKQTAALLAALAKRESNNNYKIENKFGYLGAYQFGAAALVDVGLISHTKYSSAIKTKTGIANGANATNHKAFLADNSNWTLNGGKSTFLNSPLVQDEAIITLMNRNAKTMTAKGVYGGSAENKAGLLMAAHLKGAGNAIKFAQKGVATKDGFGTSIRDYYNLGAKSVRGI</sequence>
<dbReference type="KEGG" id="mvi:X808_8980"/>
<reference evidence="1 2" key="1">
    <citation type="submission" date="2013-12" db="EMBL/GenBank/DDBJ databases">
        <title>Annotation of the Mannheimia varigena USDA-ARS-USMARC-1296 complete genome.</title>
        <authorList>
            <person name="Harhay G.P."/>
            <person name="Clawson M.L."/>
            <person name="Murray R.W."/>
            <person name="Lubbers B.V."/>
            <person name="Heaton M.P."/>
            <person name="Chitko-Mckown C.G."/>
            <person name="Harhay D.M."/>
            <person name="Smith T.P.L."/>
        </authorList>
    </citation>
    <scope>NUCLEOTIDE SEQUENCE [LARGE SCALE GENOMIC DNA]</scope>
    <source>
        <strain evidence="1 2">USDA-ARS-USMARC-1296</strain>
    </source>
</reference>
<protein>
    <submittedName>
        <fullName evidence="1">LysM domain protein</fullName>
    </submittedName>
</protein>
<evidence type="ECO:0000313" key="2">
    <source>
        <dbReference type="Proteomes" id="UP000066995"/>
    </source>
</evidence>
<dbReference type="SUPFAM" id="SSF53955">
    <property type="entry name" value="Lysozyme-like"/>
    <property type="match status" value="1"/>
</dbReference>
<proteinExistence type="predicted"/>
<accession>W0QA51</accession>
<dbReference type="HOGENOM" id="CLU_1353294_0_0_6"/>
<keyword evidence="2" id="KW-1185">Reference proteome</keyword>
<dbReference type="EMBL" id="CP006943">
    <property type="protein sequence ID" value="AHG75421.1"/>
    <property type="molecule type" value="Genomic_DNA"/>
</dbReference>
<dbReference type="eggNOG" id="COG0741">
    <property type="taxonomic scope" value="Bacteria"/>
</dbReference>
<dbReference type="InterPro" id="IPR023346">
    <property type="entry name" value="Lysozyme-like_dom_sf"/>
</dbReference>
<dbReference type="AlphaFoldDB" id="W0QA51"/>
<name>W0QA51_9PAST</name>
<dbReference type="Proteomes" id="UP000066995">
    <property type="component" value="Chromosome"/>
</dbReference>
<evidence type="ECO:0000313" key="1">
    <source>
        <dbReference type="EMBL" id="AHG75421.1"/>
    </source>
</evidence>
<dbReference type="RefSeq" id="WP_025217149.1">
    <property type="nucleotide sequence ID" value="NZ_CP006943.1"/>
</dbReference>
<gene>
    <name evidence="1" type="ORF">X808_8980</name>
</gene>